<gene>
    <name evidence="2" type="ORF">EGT70_28165</name>
</gene>
<reference evidence="3" key="1">
    <citation type="submission" date="2018-10" db="EMBL/GenBank/DDBJ databases">
        <title>FDA dAtabase for Regulatory Grade micrObial Sequences (FDA-ARGOS): Supporting development and validation of Infectious Disease Dx tests.</title>
        <authorList>
            <person name="Minogue T."/>
            <person name="Wolcott M."/>
            <person name="Wasieloski L."/>
            <person name="Aguilar W."/>
            <person name="Moore D."/>
            <person name="Jaissle J."/>
            <person name="Tallon L."/>
            <person name="Sadzewicz L."/>
            <person name="Zhao X."/>
            <person name="Vavikolanu K."/>
            <person name="Mehta A."/>
            <person name="Aluvathingal J."/>
            <person name="Nadendla S."/>
            <person name="Yan Y."/>
            <person name="Sichtig H."/>
        </authorList>
    </citation>
    <scope>NUCLEOTIDE SEQUENCE [LARGE SCALE GENOMIC DNA]</scope>
    <source>
        <strain evidence="3">FDAARGOS_588</strain>
    </source>
</reference>
<dbReference type="Proteomes" id="UP000269379">
    <property type="component" value="Chromosome 1"/>
</dbReference>
<dbReference type="EMBL" id="RKJW01000002">
    <property type="protein sequence ID" value="RPA26644.1"/>
    <property type="molecule type" value="Genomic_DNA"/>
</dbReference>
<sequence>MKIQIAIVYFVARHANEQARSGSARIGEEPARIGIALARHMRAARGRSTPDSPVDRSGAPRADERYASARARHARHA</sequence>
<evidence type="ECO:0000313" key="2">
    <source>
        <dbReference type="EMBL" id="RPA26644.1"/>
    </source>
</evidence>
<accession>A0AAX1X8E5</accession>
<organism evidence="2 3">
    <name type="scientific">Burkholderia mallei</name>
    <name type="common">Pseudomonas mallei</name>
    <dbReference type="NCBI Taxonomy" id="13373"/>
    <lineage>
        <taxon>Bacteria</taxon>
        <taxon>Pseudomonadati</taxon>
        <taxon>Pseudomonadota</taxon>
        <taxon>Betaproteobacteria</taxon>
        <taxon>Burkholderiales</taxon>
        <taxon>Burkholderiaceae</taxon>
        <taxon>Burkholderia</taxon>
        <taxon>pseudomallei group</taxon>
    </lineage>
</organism>
<evidence type="ECO:0000256" key="1">
    <source>
        <dbReference type="SAM" id="MobiDB-lite"/>
    </source>
</evidence>
<comment type="caution">
    <text evidence="2">The sequence shown here is derived from an EMBL/GenBank/DDBJ whole genome shotgun (WGS) entry which is preliminary data.</text>
</comment>
<evidence type="ECO:0000313" key="3">
    <source>
        <dbReference type="Proteomes" id="UP000269379"/>
    </source>
</evidence>
<name>A0AAX1X8E5_BURML</name>
<protein>
    <submittedName>
        <fullName evidence="2">Uncharacterized protein</fullName>
    </submittedName>
</protein>
<proteinExistence type="predicted"/>
<feature type="region of interest" description="Disordered" evidence="1">
    <location>
        <begin position="41"/>
        <end position="77"/>
    </location>
</feature>
<dbReference type="AlphaFoldDB" id="A0AAX1X8E5"/>